<feature type="non-terminal residue" evidence="5">
    <location>
        <position position="1"/>
    </location>
</feature>
<dbReference type="PANTHER" id="PTHR43322:SF5">
    <property type="entry name" value="1-DEOXY-D-XYLULOSE-5-PHOSPHATE SYNTHASE, CHLOROPLASTIC"/>
    <property type="match status" value="1"/>
</dbReference>
<gene>
    <name evidence="5" type="ORF">LWC05_15620</name>
</gene>
<keyword evidence="4" id="KW-0786">Thiamine pyrophosphate</keyword>
<dbReference type="GO" id="GO:0008661">
    <property type="term" value="F:1-deoxy-D-xylulose-5-phosphate synthase activity"/>
    <property type="evidence" value="ECO:0007669"/>
    <property type="project" value="UniProtKB-EC"/>
</dbReference>
<organism evidence="5 6">
    <name type="scientific">Acetobacter sicerae</name>
    <dbReference type="NCBI Taxonomy" id="85325"/>
    <lineage>
        <taxon>Bacteria</taxon>
        <taxon>Pseudomonadati</taxon>
        <taxon>Pseudomonadota</taxon>
        <taxon>Alphaproteobacteria</taxon>
        <taxon>Acetobacterales</taxon>
        <taxon>Acetobacteraceae</taxon>
        <taxon>Acetobacter</taxon>
    </lineage>
</organism>
<sequence length="82" mass="8893">TIEEGSVGGFGSFVAQHLSKTGLLDHVRLRTMTLPDMFIDHDSQFEQYNVAHLNAPYIVQTALSALGVVEEQSSSVRMASGV</sequence>
<keyword evidence="3 5" id="KW-0808">Transferase</keyword>
<comment type="subunit">
    <text evidence="2">Homodimer.</text>
</comment>
<proteinExistence type="predicted"/>
<dbReference type="InterPro" id="IPR005477">
    <property type="entry name" value="Dxylulose-5-P_synthase"/>
</dbReference>
<dbReference type="Proteomes" id="UP001521074">
    <property type="component" value="Unassembled WGS sequence"/>
</dbReference>
<evidence type="ECO:0000256" key="2">
    <source>
        <dbReference type="ARBA" id="ARBA00011738"/>
    </source>
</evidence>
<evidence type="ECO:0000313" key="6">
    <source>
        <dbReference type="Proteomes" id="UP001521074"/>
    </source>
</evidence>
<evidence type="ECO:0000256" key="4">
    <source>
        <dbReference type="ARBA" id="ARBA00023052"/>
    </source>
</evidence>
<evidence type="ECO:0000256" key="1">
    <source>
        <dbReference type="ARBA" id="ARBA00001946"/>
    </source>
</evidence>
<protein>
    <submittedName>
        <fullName evidence="5">1-deoxy-D-xylulose-5-phosphate synthase</fullName>
        <ecNumber evidence="5">2.2.1.7</ecNumber>
    </submittedName>
</protein>
<dbReference type="EC" id="2.2.1.7" evidence="5"/>
<comment type="cofactor">
    <cofactor evidence="1">
        <name>Mg(2+)</name>
        <dbReference type="ChEBI" id="CHEBI:18420"/>
    </cofactor>
</comment>
<accession>A0ABS8VYC2</accession>
<comment type="caution">
    <text evidence="5">The sequence shown here is derived from an EMBL/GenBank/DDBJ whole genome shotgun (WGS) entry which is preliminary data.</text>
</comment>
<evidence type="ECO:0000313" key="5">
    <source>
        <dbReference type="EMBL" id="MCE0745304.1"/>
    </source>
</evidence>
<dbReference type="EMBL" id="JAJSOJ010000066">
    <property type="protein sequence ID" value="MCE0745304.1"/>
    <property type="molecule type" value="Genomic_DNA"/>
</dbReference>
<name>A0ABS8VYC2_9PROT</name>
<evidence type="ECO:0000256" key="3">
    <source>
        <dbReference type="ARBA" id="ARBA00022679"/>
    </source>
</evidence>
<reference evidence="5 6" key="1">
    <citation type="submission" date="2021-12" db="EMBL/GenBank/DDBJ databases">
        <title>Genome sequence of Acetobacter sicerae DmPark20a_162.</title>
        <authorList>
            <person name="Chaston J.M."/>
        </authorList>
    </citation>
    <scope>NUCLEOTIDE SEQUENCE [LARGE SCALE GENOMIC DNA]</scope>
    <source>
        <strain evidence="5 6">DmPark20a_162</strain>
    </source>
</reference>
<dbReference type="Gene3D" id="3.40.50.920">
    <property type="match status" value="1"/>
</dbReference>
<keyword evidence="6" id="KW-1185">Reference proteome</keyword>
<dbReference type="InterPro" id="IPR009014">
    <property type="entry name" value="Transketo_C/PFOR_II"/>
</dbReference>
<dbReference type="PANTHER" id="PTHR43322">
    <property type="entry name" value="1-D-DEOXYXYLULOSE 5-PHOSPHATE SYNTHASE-RELATED"/>
    <property type="match status" value="1"/>
</dbReference>
<dbReference type="SUPFAM" id="SSF52922">
    <property type="entry name" value="TK C-terminal domain-like"/>
    <property type="match status" value="1"/>
</dbReference>